<accession>A0A517LQC1</accession>
<dbReference type="Proteomes" id="UP000316270">
    <property type="component" value="Chromosome 18"/>
</dbReference>
<feature type="compositionally biased region" description="Basic and acidic residues" evidence="1">
    <location>
        <begin position="526"/>
        <end position="547"/>
    </location>
</feature>
<name>A0A517LQC1_9PEZI</name>
<reference evidence="2 3" key="1">
    <citation type="submission" date="2019-07" db="EMBL/GenBank/DDBJ databases">
        <title>Finished genome of Venturia effusa.</title>
        <authorList>
            <person name="Young C.A."/>
            <person name="Cox M.P."/>
            <person name="Ganley A.R.D."/>
            <person name="David W.J."/>
        </authorList>
    </citation>
    <scope>NUCLEOTIDE SEQUENCE [LARGE SCALE GENOMIC DNA]</scope>
    <source>
        <strain evidence="3">albino</strain>
    </source>
</reference>
<proteinExistence type="predicted"/>
<feature type="region of interest" description="Disordered" evidence="1">
    <location>
        <begin position="185"/>
        <end position="208"/>
    </location>
</feature>
<feature type="region of interest" description="Disordered" evidence="1">
    <location>
        <begin position="456"/>
        <end position="547"/>
    </location>
</feature>
<evidence type="ECO:0000313" key="2">
    <source>
        <dbReference type="EMBL" id="QDS77848.1"/>
    </source>
</evidence>
<gene>
    <name evidence="2" type="ORF">FKW77_006649</name>
</gene>
<feature type="compositionally biased region" description="Acidic residues" evidence="1">
    <location>
        <begin position="460"/>
        <end position="491"/>
    </location>
</feature>
<protein>
    <submittedName>
        <fullName evidence="2">Uncharacterized protein</fullName>
    </submittedName>
</protein>
<dbReference type="AlphaFoldDB" id="A0A517LQC1"/>
<feature type="region of interest" description="Disordered" evidence="1">
    <location>
        <begin position="75"/>
        <end position="104"/>
    </location>
</feature>
<keyword evidence="3" id="KW-1185">Reference proteome</keyword>
<evidence type="ECO:0000256" key="1">
    <source>
        <dbReference type="SAM" id="MobiDB-lite"/>
    </source>
</evidence>
<dbReference type="EMBL" id="CP042202">
    <property type="protein sequence ID" value="QDS77848.1"/>
    <property type="molecule type" value="Genomic_DNA"/>
</dbReference>
<evidence type="ECO:0000313" key="3">
    <source>
        <dbReference type="Proteomes" id="UP000316270"/>
    </source>
</evidence>
<organism evidence="2 3">
    <name type="scientific">Venturia effusa</name>
    <dbReference type="NCBI Taxonomy" id="50376"/>
    <lineage>
        <taxon>Eukaryota</taxon>
        <taxon>Fungi</taxon>
        <taxon>Dikarya</taxon>
        <taxon>Ascomycota</taxon>
        <taxon>Pezizomycotina</taxon>
        <taxon>Dothideomycetes</taxon>
        <taxon>Pleosporomycetidae</taxon>
        <taxon>Venturiales</taxon>
        <taxon>Venturiaceae</taxon>
        <taxon>Venturia</taxon>
    </lineage>
</organism>
<sequence>MSFPEDFCPFTRAAWPLEYSIAGVASNFDTAPSSHAVSPFQQQVAASGLLNLGKSYRTIYDPCRESLRIEATQEYERHQPSTTHEPFTRAKPTEGYGAPASESRPILESKLGGPVINSMLLDEPLSGNSQNPTHLISPQPFRSSMPSLQRGANDYLHAGHNRYLLNEASAGPRSEYFRLDYGVRQHEENPPPRVPPPQLDVSDESAPPPCKRMRYEPPLSLPYPRAIMQVVELAQHSLRLHRFQPRTPCPENLENPEILGAGTRQYDLPPLHQVQRFSDYTHGANSYLDRPAESRRETIETIPNTILPAQPGHALITPYSNSMYRPPSVNSYQPTTIPGIPMMSSDLYRESLPNPFRSVARACPPPVQYSSPKSPSSTHLNEYVPVNRSCEDDSSGTRQHNLSQFLHPCTSMDLTKVISHDVNLASEHDRSSRERAQLKRKFQEDDEGVGFVKGSLVSDLESDSDSQFEDDYSGSEGDYDGDVGSDSDDEAAGCGAPAGGSHEDSDDDSKNDNIDSNASTATLQREIPENHPNFDDDDRWRDGDSQM</sequence>